<dbReference type="Proteomes" id="UP000032142">
    <property type="component" value="Unassembled WGS sequence"/>
</dbReference>
<name>A0A0B0PT43_GOSAR</name>
<reference evidence="2" key="1">
    <citation type="submission" date="2014-09" db="EMBL/GenBank/DDBJ databases">
        <authorList>
            <person name="Mudge J."/>
            <person name="Ramaraj T."/>
            <person name="Lindquist I.E."/>
            <person name="Bharti A.K."/>
            <person name="Sundararajan A."/>
            <person name="Cameron C.T."/>
            <person name="Woodward J.E."/>
            <person name="May G.D."/>
            <person name="Brubaker C."/>
            <person name="Broadhvest J."/>
            <person name="Wilkins T.A."/>
        </authorList>
    </citation>
    <scope>NUCLEOTIDE SEQUENCE</scope>
    <source>
        <strain evidence="2">cv. AKA8401</strain>
    </source>
</reference>
<organism evidence="1 2">
    <name type="scientific">Gossypium arboreum</name>
    <name type="common">Tree cotton</name>
    <name type="synonym">Gossypium nanking</name>
    <dbReference type="NCBI Taxonomy" id="29729"/>
    <lineage>
        <taxon>Eukaryota</taxon>
        <taxon>Viridiplantae</taxon>
        <taxon>Streptophyta</taxon>
        <taxon>Embryophyta</taxon>
        <taxon>Tracheophyta</taxon>
        <taxon>Spermatophyta</taxon>
        <taxon>Magnoliopsida</taxon>
        <taxon>eudicotyledons</taxon>
        <taxon>Gunneridae</taxon>
        <taxon>Pentapetalae</taxon>
        <taxon>rosids</taxon>
        <taxon>malvids</taxon>
        <taxon>Malvales</taxon>
        <taxon>Malvaceae</taxon>
        <taxon>Malvoideae</taxon>
        <taxon>Gossypium</taxon>
    </lineage>
</organism>
<keyword evidence="2" id="KW-1185">Reference proteome</keyword>
<evidence type="ECO:0000313" key="2">
    <source>
        <dbReference type="Proteomes" id="UP000032142"/>
    </source>
</evidence>
<accession>A0A0B0PT43</accession>
<dbReference type="EMBL" id="KN441763">
    <property type="protein sequence ID" value="KHG27609.1"/>
    <property type="molecule type" value="Genomic_DNA"/>
</dbReference>
<gene>
    <name evidence="1" type="ORF">F383_34459</name>
</gene>
<protein>
    <submittedName>
        <fullName evidence="1">Uncharacterized protein</fullName>
    </submittedName>
</protein>
<proteinExistence type="predicted"/>
<sequence>MIMRLALSLRVQIV</sequence>
<evidence type="ECO:0000313" key="1">
    <source>
        <dbReference type="EMBL" id="KHG27609.1"/>
    </source>
</evidence>